<proteinExistence type="predicted"/>
<protein>
    <submittedName>
        <fullName evidence="1">Uncharacterized protein</fullName>
    </submittedName>
</protein>
<accession>A0A821SQQ3</accession>
<gene>
    <name evidence="1" type="ORF">PMACD_LOCUS7744</name>
</gene>
<keyword evidence="2" id="KW-1185">Reference proteome</keyword>
<name>A0A821SQQ3_9NEOP</name>
<dbReference type="AlphaFoldDB" id="A0A821SQQ3"/>
<reference evidence="1" key="1">
    <citation type="submission" date="2021-02" db="EMBL/GenBank/DDBJ databases">
        <authorList>
            <person name="Steward A R."/>
        </authorList>
    </citation>
    <scope>NUCLEOTIDE SEQUENCE</scope>
</reference>
<dbReference type="EMBL" id="CAJOBZ010000019">
    <property type="protein sequence ID" value="CAF4858984.1"/>
    <property type="molecule type" value="Genomic_DNA"/>
</dbReference>
<dbReference type="OrthoDB" id="7230224at2759"/>
<evidence type="ECO:0000313" key="2">
    <source>
        <dbReference type="Proteomes" id="UP000663880"/>
    </source>
</evidence>
<comment type="caution">
    <text evidence="1">The sequence shown here is derived from an EMBL/GenBank/DDBJ whole genome shotgun (WGS) entry which is preliminary data.</text>
</comment>
<organism evidence="1 2">
    <name type="scientific">Pieris macdunnoughi</name>
    <dbReference type="NCBI Taxonomy" id="345717"/>
    <lineage>
        <taxon>Eukaryota</taxon>
        <taxon>Metazoa</taxon>
        <taxon>Ecdysozoa</taxon>
        <taxon>Arthropoda</taxon>
        <taxon>Hexapoda</taxon>
        <taxon>Insecta</taxon>
        <taxon>Pterygota</taxon>
        <taxon>Neoptera</taxon>
        <taxon>Endopterygota</taxon>
        <taxon>Lepidoptera</taxon>
        <taxon>Glossata</taxon>
        <taxon>Ditrysia</taxon>
        <taxon>Papilionoidea</taxon>
        <taxon>Pieridae</taxon>
        <taxon>Pierinae</taxon>
        <taxon>Pieris</taxon>
    </lineage>
</organism>
<dbReference type="Proteomes" id="UP000663880">
    <property type="component" value="Unassembled WGS sequence"/>
</dbReference>
<sequence>MYFTNYLFFETVDIRNGWFSTCSCRGGALATPRASISALLRNRAFALVSPRAISAYRARPASDSGRVGAQYERAAARPGTPLRLAGVFADGSKAKAPKYAQLIDPQGNVSKKSVFLRFNTGSTVQGREKRETDELS</sequence>
<evidence type="ECO:0000313" key="1">
    <source>
        <dbReference type="EMBL" id="CAF4858984.1"/>
    </source>
</evidence>